<keyword evidence="1" id="KW-0812">Transmembrane</keyword>
<dbReference type="SUPFAM" id="SSF52540">
    <property type="entry name" value="P-loop containing nucleoside triphosphate hydrolases"/>
    <property type="match status" value="1"/>
</dbReference>
<evidence type="ECO:0000256" key="1">
    <source>
        <dbReference type="SAM" id="Phobius"/>
    </source>
</evidence>
<keyword evidence="1" id="KW-0472">Membrane</keyword>
<feature type="transmembrane region" description="Helical" evidence="1">
    <location>
        <begin position="12"/>
        <end position="36"/>
    </location>
</feature>
<dbReference type="Pfam" id="PF00685">
    <property type="entry name" value="Sulfotransfer_1"/>
    <property type="match status" value="1"/>
</dbReference>
<dbReference type="Gene3D" id="3.40.50.300">
    <property type="entry name" value="P-loop containing nucleotide triphosphate hydrolases"/>
    <property type="match status" value="1"/>
</dbReference>
<sequence length="368" mass="42905">MKVSVFKRISTAYITIGTSFGAWFSPLVTALIMVILRICVALGQIIDRLFFFRALNKPLNNTIMIVGNPRSGTTFFQRYLVNNGIGVGSQIWQMLYPSISLQKMIKPFLPFLEKLSPTRHHSKAAHVTGLQSVEADDASIFFRFYDGFFLYGFILSWAEEDLFEWMDPGVRNTTQRDYKWLESIWRRNQYISGMDRSVAKLFSLSAVLPQFLEKFSDSNSKILYVIRDPLFVIPSGLSLVTGVLDKRFGFWNLPSEKRQIFINRLYRGLVHLLLRFQEDWTNGRIDKSRVFIVHYDRIMTDFDNLMGEVLEFIEHLPSETLKKDIKETAEKQRKFKSEHKYDLEKFGLSSQQIKEDCAPIYETFINSK</sequence>
<feature type="domain" description="Sulfotransferase" evidence="2">
    <location>
        <begin position="62"/>
        <end position="335"/>
    </location>
</feature>
<keyword evidence="1" id="KW-1133">Transmembrane helix</keyword>
<organism evidence="3">
    <name type="scientific">marine metagenome</name>
    <dbReference type="NCBI Taxonomy" id="408172"/>
    <lineage>
        <taxon>unclassified sequences</taxon>
        <taxon>metagenomes</taxon>
        <taxon>ecological metagenomes</taxon>
    </lineage>
</organism>
<dbReference type="AlphaFoldDB" id="A0A382KYW8"/>
<reference evidence="3" key="1">
    <citation type="submission" date="2018-05" db="EMBL/GenBank/DDBJ databases">
        <authorList>
            <person name="Lanie J.A."/>
            <person name="Ng W.-L."/>
            <person name="Kazmierczak K.M."/>
            <person name="Andrzejewski T.M."/>
            <person name="Davidsen T.M."/>
            <person name="Wayne K.J."/>
            <person name="Tettelin H."/>
            <person name="Glass J.I."/>
            <person name="Rusch D."/>
            <person name="Podicherti R."/>
            <person name="Tsui H.-C.T."/>
            <person name="Winkler M.E."/>
        </authorList>
    </citation>
    <scope>NUCLEOTIDE SEQUENCE</scope>
</reference>
<dbReference type="InterPro" id="IPR000863">
    <property type="entry name" value="Sulfotransferase_dom"/>
</dbReference>
<evidence type="ECO:0000313" key="3">
    <source>
        <dbReference type="EMBL" id="SVC29868.1"/>
    </source>
</evidence>
<proteinExistence type="predicted"/>
<protein>
    <recommendedName>
        <fullName evidence="2">Sulfotransferase domain-containing protein</fullName>
    </recommendedName>
</protein>
<name>A0A382KYW8_9ZZZZ</name>
<dbReference type="GO" id="GO:0008146">
    <property type="term" value="F:sulfotransferase activity"/>
    <property type="evidence" value="ECO:0007669"/>
    <property type="project" value="InterPro"/>
</dbReference>
<accession>A0A382KYW8</accession>
<evidence type="ECO:0000259" key="2">
    <source>
        <dbReference type="Pfam" id="PF00685"/>
    </source>
</evidence>
<gene>
    <name evidence="3" type="ORF">METZ01_LOCUS282722</name>
</gene>
<dbReference type="EMBL" id="UINC01083806">
    <property type="protein sequence ID" value="SVC29868.1"/>
    <property type="molecule type" value="Genomic_DNA"/>
</dbReference>
<dbReference type="InterPro" id="IPR027417">
    <property type="entry name" value="P-loop_NTPase"/>
</dbReference>